<dbReference type="Pfam" id="PF13377">
    <property type="entry name" value="Peripla_BP_3"/>
    <property type="match status" value="1"/>
</dbReference>
<dbReference type="CDD" id="cd01392">
    <property type="entry name" value="HTH_LacI"/>
    <property type="match status" value="1"/>
</dbReference>
<dbReference type="Pfam" id="PF00356">
    <property type="entry name" value="LacI"/>
    <property type="match status" value="1"/>
</dbReference>
<evidence type="ECO:0000256" key="1">
    <source>
        <dbReference type="ARBA" id="ARBA00023015"/>
    </source>
</evidence>
<organism evidence="5 6">
    <name type="scientific">Niveispirillum lacus</name>
    <dbReference type="NCBI Taxonomy" id="1981099"/>
    <lineage>
        <taxon>Bacteria</taxon>
        <taxon>Pseudomonadati</taxon>
        <taxon>Pseudomonadota</taxon>
        <taxon>Alphaproteobacteria</taxon>
        <taxon>Rhodospirillales</taxon>
        <taxon>Azospirillaceae</taxon>
        <taxon>Niveispirillum</taxon>
    </lineage>
</organism>
<dbReference type="PANTHER" id="PTHR30146">
    <property type="entry name" value="LACI-RELATED TRANSCRIPTIONAL REPRESSOR"/>
    <property type="match status" value="1"/>
</dbReference>
<dbReference type="SUPFAM" id="SSF47413">
    <property type="entry name" value="lambda repressor-like DNA-binding domains"/>
    <property type="match status" value="1"/>
</dbReference>
<evidence type="ECO:0000256" key="3">
    <source>
        <dbReference type="ARBA" id="ARBA00023163"/>
    </source>
</evidence>
<dbReference type="Gene3D" id="3.40.50.2300">
    <property type="match status" value="2"/>
</dbReference>
<feature type="domain" description="HTH lacI-type" evidence="4">
    <location>
        <begin position="1"/>
        <end position="53"/>
    </location>
</feature>
<dbReference type="Gene3D" id="1.10.260.40">
    <property type="entry name" value="lambda repressor-like DNA-binding domains"/>
    <property type="match status" value="1"/>
</dbReference>
<sequence length="330" mass="35617">MSDIARMAGVSVSTVSRALAGSPLVPEPKRQEILALAREHGYVINEQARNLRLKKTRTIGVVIPLGHEVGQLISDPFFIELFGRLADEITARDFNVLLTKVAKPEAGWLDRLIQSRKADGLIVIGQSDQHAALNAAARDYLPLVVWGAHLPNQLYCSVGSDNIGGARMAVEHLIRQGRRRIAFLGVPNLPEVGLRFEGYRRAVAAAGIAEDPALSAPAHFTVDTAYDTVRGLIEAGTTFDAIFAVSDVIAIAAIKALTAAGLRVPEDVAVVGFDDITIAAYVNPPLTSVRQDLARGAKVMIDLLFRRMEEEDTPSATMPAELVIRKSCGR</sequence>
<keyword evidence="1" id="KW-0805">Transcription regulation</keyword>
<dbReference type="SMART" id="SM00354">
    <property type="entry name" value="HTH_LACI"/>
    <property type="match status" value="1"/>
</dbReference>
<proteinExistence type="predicted"/>
<evidence type="ECO:0000313" key="6">
    <source>
        <dbReference type="Proteomes" id="UP000216998"/>
    </source>
</evidence>
<dbReference type="CDD" id="cd06295">
    <property type="entry name" value="PBP1_CelR"/>
    <property type="match status" value="1"/>
</dbReference>
<keyword evidence="6" id="KW-1185">Reference proteome</keyword>
<protein>
    <submittedName>
        <fullName evidence="5">LacI family transcriptional regulator</fullName>
    </submittedName>
</protein>
<dbReference type="AlphaFoldDB" id="A0A255YZF3"/>
<reference evidence="5 6" key="1">
    <citation type="submission" date="2017-07" db="EMBL/GenBank/DDBJ databases">
        <title>Niveispirillum cyanobacteriorum sp. nov., isolated from cyanobacterial aggregates in a eutrophic lake.</title>
        <authorList>
            <person name="Cai H."/>
        </authorList>
    </citation>
    <scope>NUCLEOTIDE SEQUENCE [LARGE SCALE GENOMIC DNA]</scope>
    <source>
        <strain evidence="6">TH1-14</strain>
    </source>
</reference>
<comment type="caution">
    <text evidence="5">The sequence shown here is derived from an EMBL/GenBank/DDBJ whole genome shotgun (WGS) entry which is preliminary data.</text>
</comment>
<evidence type="ECO:0000256" key="2">
    <source>
        <dbReference type="ARBA" id="ARBA00023125"/>
    </source>
</evidence>
<gene>
    <name evidence="5" type="ORF">CHU95_10695</name>
</gene>
<evidence type="ECO:0000313" key="5">
    <source>
        <dbReference type="EMBL" id="OYQ34627.1"/>
    </source>
</evidence>
<dbReference type="Proteomes" id="UP000216998">
    <property type="component" value="Unassembled WGS sequence"/>
</dbReference>
<name>A0A255YZF3_9PROT</name>
<accession>A0A255YZF3</accession>
<evidence type="ECO:0000259" key="4">
    <source>
        <dbReference type="PROSITE" id="PS50932"/>
    </source>
</evidence>
<dbReference type="PROSITE" id="PS50932">
    <property type="entry name" value="HTH_LACI_2"/>
    <property type="match status" value="1"/>
</dbReference>
<dbReference type="InterPro" id="IPR028082">
    <property type="entry name" value="Peripla_BP_I"/>
</dbReference>
<dbReference type="PANTHER" id="PTHR30146:SF120">
    <property type="entry name" value="ALANINE RACEMASE"/>
    <property type="match status" value="1"/>
</dbReference>
<dbReference type="EMBL" id="NOXU01000028">
    <property type="protein sequence ID" value="OYQ34627.1"/>
    <property type="molecule type" value="Genomic_DNA"/>
</dbReference>
<dbReference type="OrthoDB" id="7170131at2"/>
<dbReference type="SUPFAM" id="SSF53822">
    <property type="entry name" value="Periplasmic binding protein-like I"/>
    <property type="match status" value="1"/>
</dbReference>
<dbReference type="InterPro" id="IPR000843">
    <property type="entry name" value="HTH_LacI"/>
</dbReference>
<dbReference type="InterPro" id="IPR010982">
    <property type="entry name" value="Lambda_DNA-bd_dom_sf"/>
</dbReference>
<dbReference type="PROSITE" id="PS00356">
    <property type="entry name" value="HTH_LACI_1"/>
    <property type="match status" value="1"/>
</dbReference>
<dbReference type="InterPro" id="IPR046335">
    <property type="entry name" value="LacI/GalR-like_sensor"/>
</dbReference>
<keyword evidence="2" id="KW-0238">DNA-binding</keyword>
<keyword evidence="3" id="KW-0804">Transcription</keyword>
<dbReference type="GO" id="GO:0003700">
    <property type="term" value="F:DNA-binding transcription factor activity"/>
    <property type="evidence" value="ECO:0007669"/>
    <property type="project" value="TreeGrafter"/>
</dbReference>
<dbReference type="GO" id="GO:0000976">
    <property type="term" value="F:transcription cis-regulatory region binding"/>
    <property type="evidence" value="ECO:0007669"/>
    <property type="project" value="TreeGrafter"/>
</dbReference>